<dbReference type="KEGG" id="smir:SMM_0765"/>
<evidence type="ECO:0000256" key="6">
    <source>
        <dbReference type="SAM" id="Phobius"/>
    </source>
</evidence>
<evidence type="ECO:0000256" key="2">
    <source>
        <dbReference type="ARBA" id="ARBA00005417"/>
    </source>
</evidence>
<dbReference type="eggNOG" id="COG2274">
    <property type="taxonomic scope" value="Bacteria"/>
</dbReference>
<dbReference type="HOGENOM" id="CLU_2107467_0_0_14"/>
<dbReference type="RefSeq" id="WP_025317529.1">
    <property type="nucleotide sequence ID" value="NZ_CP002082.1"/>
</dbReference>
<evidence type="ECO:0000256" key="3">
    <source>
        <dbReference type="ARBA" id="ARBA00022692"/>
    </source>
</evidence>
<dbReference type="AlphaFoldDB" id="W0GLY0"/>
<feature type="transmembrane region" description="Helical" evidence="6">
    <location>
        <begin position="42"/>
        <end position="60"/>
    </location>
</feature>
<comment type="subcellular location">
    <subcellularLocation>
        <location evidence="1">Cell membrane</location>
        <topology evidence="1">Multi-pass membrane protein</topology>
    </subcellularLocation>
</comment>
<keyword evidence="4 6" id="KW-1133">Transmembrane helix</keyword>
<dbReference type="Gene3D" id="1.20.1560.10">
    <property type="entry name" value="ABC transporter type 1, transmembrane domain"/>
    <property type="match status" value="1"/>
</dbReference>
<dbReference type="EMBL" id="CP006720">
    <property type="protein sequence ID" value="AHI58240.1"/>
    <property type="molecule type" value="Genomic_DNA"/>
</dbReference>
<evidence type="ECO:0000313" key="8">
    <source>
        <dbReference type="EMBL" id="AHI58240.1"/>
    </source>
</evidence>
<dbReference type="PROSITE" id="PS50929">
    <property type="entry name" value="ABC_TM1F"/>
    <property type="match status" value="1"/>
</dbReference>
<organism evidence="8 9">
    <name type="scientific">Spiroplasma mirum ATCC 29335</name>
    <dbReference type="NCBI Taxonomy" id="838561"/>
    <lineage>
        <taxon>Bacteria</taxon>
        <taxon>Bacillati</taxon>
        <taxon>Mycoplasmatota</taxon>
        <taxon>Mollicutes</taxon>
        <taxon>Entomoplasmatales</taxon>
        <taxon>Spiroplasmataceae</taxon>
        <taxon>Spiroplasma</taxon>
    </lineage>
</organism>
<dbReference type="InterPro" id="IPR036640">
    <property type="entry name" value="ABC1_TM_sf"/>
</dbReference>
<accession>W0GLY0</accession>
<dbReference type="InterPro" id="IPR011527">
    <property type="entry name" value="ABC1_TM_dom"/>
</dbReference>
<evidence type="ECO:0000313" key="9">
    <source>
        <dbReference type="Proteomes" id="UP000019260"/>
    </source>
</evidence>
<dbReference type="GO" id="GO:0140359">
    <property type="term" value="F:ABC-type transporter activity"/>
    <property type="evidence" value="ECO:0007669"/>
    <property type="project" value="InterPro"/>
</dbReference>
<dbReference type="STRING" id="838561.P344_04590"/>
<evidence type="ECO:0000256" key="5">
    <source>
        <dbReference type="ARBA" id="ARBA00023136"/>
    </source>
</evidence>
<evidence type="ECO:0000256" key="1">
    <source>
        <dbReference type="ARBA" id="ARBA00004651"/>
    </source>
</evidence>
<proteinExistence type="inferred from homology"/>
<reference evidence="8 9" key="1">
    <citation type="submission" date="2013-09" db="EMBL/GenBank/DDBJ databases">
        <title>Complete genome sequence of Spiroplasma mirum suckling mouse cataract agent.</title>
        <authorList>
            <person name="Landry C.A."/>
            <person name="Bastian F.O."/>
            <person name="Thune R.L."/>
        </authorList>
    </citation>
    <scope>NUCLEOTIDE SEQUENCE [LARGE SCALE GENOMIC DNA]</scope>
    <source>
        <strain evidence="8 9">SMCA</strain>
    </source>
</reference>
<feature type="domain" description="ABC transmembrane type-1" evidence="7">
    <location>
        <begin position="5"/>
        <end position="88"/>
    </location>
</feature>
<evidence type="ECO:0000259" key="7">
    <source>
        <dbReference type="PROSITE" id="PS50929"/>
    </source>
</evidence>
<keyword evidence="3 6" id="KW-0812">Transmembrane</keyword>
<dbReference type="KEGG" id="smia:P344_04590"/>
<sequence length="115" mass="13621">MLITNHFYYQWNKEYQDLLQATYHLEKASYYQQSALNIFNQLLNLVIFYLAVNLITTQHLTIGDLMFYSALALYFNDFSTLFANLIANKSYVVNAYQRVEWLLFKNCESTNAFAK</sequence>
<evidence type="ECO:0000256" key="4">
    <source>
        <dbReference type="ARBA" id="ARBA00022989"/>
    </source>
</evidence>
<dbReference type="SUPFAM" id="SSF90123">
    <property type="entry name" value="ABC transporter transmembrane region"/>
    <property type="match status" value="1"/>
</dbReference>
<protein>
    <recommendedName>
        <fullName evidence="7">ABC transmembrane type-1 domain-containing protein</fullName>
    </recommendedName>
</protein>
<comment type="similarity">
    <text evidence="2">Belongs to the ABC transporter superfamily.</text>
</comment>
<keyword evidence="9" id="KW-1185">Reference proteome</keyword>
<dbReference type="PATRIC" id="fig|838561.3.peg.876"/>
<gene>
    <name evidence="8" type="ORF">P344_04590</name>
</gene>
<dbReference type="Proteomes" id="UP000019260">
    <property type="component" value="Chromosome"/>
</dbReference>
<dbReference type="GO" id="GO:0005886">
    <property type="term" value="C:plasma membrane"/>
    <property type="evidence" value="ECO:0007669"/>
    <property type="project" value="UniProtKB-SubCell"/>
</dbReference>
<dbReference type="GO" id="GO:0005524">
    <property type="term" value="F:ATP binding"/>
    <property type="evidence" value="ECO:0007669"/>
    <property type="project" value="InterPro"/>
</dbReference>
<name>W0GLY0_9MOLU</name>
<keyword evidence="5 6" id="KW-0472">Membrane</keyword>
<feature type="transmembrane region" description="Helical" evidence="6">
    <location>
        <begin position="66"/>
        <end position="87"/>
    </location>
</feature>